<dbReference type="Gene3D" id="2.60.40.150">
    <property type="entry name" value="C2 domain"/>
    <property type="match status" value="1"/>
</dbReference>
<dbReference type="InterPro" id="IPR000008">
    <property type="entry name" value="C2_dom"/>
</dbReference>
<evidence type="ECO:0000313" key="2">
    <source>
        <dbReference type="EMBL" id="KAJ6236345.1"/>
    </source>
</evidence>
<evidence type="ECO:0000313" key="3">
    <source>
        <dbReference type="Proteomes" id="UP001150062"/>
    </source>
</evidence>
<dbReference type="InterPro" id="IPR035892">
    <property type="entry name" value="C2_domain_sf"/>
</dbReference>
<dbReference type="PROSITE" id="PS50004">
    <property type="entry name" value="C2"/>
    <property type="match status" value="1"/>
</dbReference>
<evidence type="ECO:0000259" key="1">
    <source>
        <dbReference type="PROSITE" id="PS50004"/>
    </source>
</evidence>
<dbReference type="SUPFAM" id="SSF49562">
    <property type="entry name" value="C2 domain (Calcium/lipid-binding domain, CaLB)"/>
    <property type="match status" value="1"/>
</dbReference>
<feature type="domain" description="C2" evidence="1">
    <location>
        <begin position="134"/>
        <end position="262"/>
    </location>
</feature>
<reference evidence="2" key="1">
    <citation type="submission" date="2022-08" db="EMBL/GenBank/DDBJ databases">
        <title>Novel sulfate-reducing endosymbionts in the free-living metamonad Anaeramoeba.</title>
        <authorList>
            <person name="Jerlstrom-Hultqvist J."/>
            <person name="Cepicka I."/>
            <person name="Gallot-Lavallee L."/>
            <person name="Salas-Leiva D."/>
            <person name="Curtis B.A."/>
            <person name="Zahonova K."/>
            <person name="Pipaliya S."/>
            <person name="Dacks J."/>
            <person name="Roger A.J."/>
        </authorList>
    </citation>
    <scope>NUCLEOTIDE SEQUENCE</scope>
    <source>
        <strain evidence="2">Schooner1</strain>
    </source>
</reference>
<proteinExistence type="predicted"/>
<sequence length="299" mass="35250">MEGVRSKSVIKFVLVRLKESKTSEIVYINDLLKKMKSHNEPYQCGEEIIEDWEWPFKLIELKKITKKKCKKPFYICIHYENVPETYIGHYNDLRKYLKTKYNNEFDLHTDKRDDEFFEDQDRENDKKKIVNKHLNNTASKSMNILFAMCHYIAIIRVIQGRNMPKMDKMGKCDTFLEFSCLDLKKNSPILRTSTVRKKFNPKWDVSEPRIIINLGLNGYDIPKIKCDCFDWNKIGSNVKFGSFEISLNLDKNPLGQAFVKSCKINTDPEKIKLKQQNDQPSYIDLSIIIWKEKGKVGLK</sequence>
<protein>
    <submittedName>
        <fullName evidence="2">C2 domain-containing protein</fullName>
    </submittedName>
</protein>
<name>A0ABQ8XW20_9EUKA</name>
<keyword evidence="3" id="KW-1185">Reference proteome</keyword>
<gene>
    <name evidence="2" type="ORF">M0813_27732</name>
</gene>
<organism evidence="2 3">
    <name type="scientific">Anaeramoeba flamelloides</name>
    <dbReference type="NCBI Taxonomy" id="1746091"/>
    <lineage>
        <taxon>Eukaryota</taxon>
        <taxon>Metamonada</taxon>
        <taxon>Anaeramoebidae</taxon>
        <taxon>Anaeramoeba</taxon>
    </lineage>
</organism>
<dbReference type="Proteomes" id="UP001150062">
    <property type="component" value="Unassembled WGS sequence"/>
</dbReference>
<dbReference type="EMBL" id="JAOAOG010000243">
    <property type="protein sequence ID" value="KAJ6236345.1"/>
    <property type="molecule type" value="Genomic_DNA"/>
</dbReference>
<accession>A0ABQ8XW20</accession>
<comment type="caution">
    <text evidence="2">The sequence shown here is derived from an EMBL/GenBank/DDBJ whole genome shotgun (WGS) entry which is preliminary data.</text>
</comment>
<dbReference type="Pfam" id="PF00168">
    <property type="entry name" value="C2"/>
    <property type="match status" value="1"/>
</dbReference>